<name>A0A166J6K3_9AGAM</name>
<dbReference type="Proteomes" id="UP000076532">
    <property type="component" value="Unassembled WGS sequence"/>
</dbReference>
<protein>
    <submittedName>
        <fullName evidence="1">Uncharacterized protein</fullName>
    </submittedName>
</protein>
<accession>A0A166J6K3</accession>
<proteinExistence type="predicted"/>
<reference evidence="1 2" key="1">
    <citation type="journal article" date="2016" name="Mol. Biol. Evol.">
        <title>Comparative Genomics of Early-Diverging Mushroom-Forming Fungi Provides Insights into the Origins of Lignocellulose Decay Capabilities.</title>
        <authorList>
            <person name="Nagy L.G."/>
            <person name="Riley R."/>
            <person name="Tritt A."/>
            <person name="Adam C."/>
            <person name="Daum C."/>
            <person name="Floudas D."/>
            <person name="Sun H."/>
            <person name="Yadav J.S."/>
            <person name="Pangilinan J."/>
            <person name="Larsson K.H."/>
            <person name="Matsuura K."/>
            <person name="Barry K."/>
            <person name="Labutti K."/>
            <person name="Kuo R."/>
            <person name="Ohm R.A."/>
            <person name="Bhattacharya S.S."/>
            <person name="Shirouzu T."/>
            <person name="Yoshinaga Y."/>
            <person name="Martin F.M."/>
            <person name="Grigoriev I.V."/>
            <person name="Hibbett D.S."/>
        </authorList>
    </citation>
    <scope>NUCLEOTIDE SEQUENCE [LARGE SCALE GENOMIC DNA]</scope>
    <source>
        <strain evidence="1 2">CBS 109695</strain>
    </source>
</reference>
<dbReference type="OrthoDB" id="9971601at2759"/>
<dbReference type="EMBL" id="KV417554">
    <property type="protein sequence ID" value="KZP20547.1"/>
    <property type="molecule type" value="Genomic_DNA"/>
</dbReference>
<evidence type="ECO:0000313" key="1">
    <source>
        <dbReference type="EMBL" id="KZP20547.1"/>
    </source>
</evidence>
<organism evidence="1 2">
    <name type="scientific">Athelia psychrophila</name>
    <dbReference type="NCBI Taxonomy" id="1759441"/>
    <lineage>
        <taxon>Eukaryota</taxon>
        <taxon>Fungi</taxon>
        <taxon>Dikarya</taxon>
        <taxon>Basidiomycota</taxon>
        <taxon>Agaricomycotina</taxon>
        <taxon>Agaricomycetes</taxon>
        <taxon>Agaricomycetidae</taxon>
        <taxon>Atheliales</taxon>
        <taxon>Atheliaceae</taxon>
        <taxon>Athelia</taxon>
    </lineage>
</organism>
<gene>
    <name evidence="1" type="ORF">FIBSPDRAFT_891868</name>
</gene>
<evidence type="ECO:0000313" key="2">
    <source>
        <dbReference type="Proteomes" id="UP000076532"/>
    </source>
</evidence>
<dbReference type="AlphaFoldDB" id="A0A166J6K3"/>
<keyword evidence="2" id="KW-1185">Reference proteome</keyword>
<sequence length="262" mass="28452">MPLKLQHINADTTWLLSIPIPRPSPTPANTTPDHFNILIDPWLAGTQTDHHHLFSRSLPPLHLGKSTSFSFATISQTTTMRTLPAAEKCTPVFAQGKAGGRDKSLRELVVEAGMKNANTMPEDMCIACLPTDNWWGMAGTRLHGVTIITFGLPSDLHESCVDVLALIHGTDEIDMPWWLAGPINLGPRSAPPLRTLLRPRVWGRQRMTSRRLHRALWCASFEGGSGERGGLEDILKAGASHAGGKVVDVTVLGSGEGILLGR</sequence>